<organism evidence="1 2">
    <name type="scientific">Eragrostis curvula</name>
    <name type="common">weeping love grass</name>
    <dbReference type="NCBI Taxonomy" id="38414"/>
    <lineage>
        <taxon>Eukaryota</taxon>
        <taxon>Viridiplantae</taxon>
        <taxon>Streptophyta</taxon>
        <taxon>Embryophyta</taxon>
        <taxon>Tracheophyta</taxon>
        <taxon>Spermatophyta</taxon>
        <taxon>Magnoliopsida</taxon>
        <taxon>Liliopsida</taxon>
        <taxon>Poales</taxon>
        <taxon>Poaceae</taxon>
        <taxon>PACMAD clade</taxon>
        <taxon>Chloridoideae</taxon>
        <taxon>Eragrostideae</taxon>
        <taxon>Eragrostidinae</taxon>
        <taxon>Eragrostis</taxon>
    </lineage>
</organism>
<dbReference type="Proteomes" id="UP000324897">
    <property type="component" value="Chromosome 5"/>
</dbReference>
<evidence type="ECO:0000313" key="2">
    <source>
        <dbReference type="Proteomes" id="UP000324897"/>
    </source>
</evidence>
<sequence>MLTKLGGRNPALFWVKDEKEYIAYVHLSWPILLFRDFLVFCSAGSRASRMNTCDCEPWQRDKKANIPGTGDGGRPVASSGGLAWMVQKHNSF</sequence>
<comment type="caution">
    <text evidence="1">The sequence shown here is derived from an EMBL/GenBank/DDBJ whole genome shotgun (WGS) entry which is preliminary data.</text>
</comment>
<protein>
    <submittedName>
        <fullName evidence="1">Uncharacterized protein</fullName>
    </submittedName>
</protein>
<accession>A0A5J9WFZ9</accession>
<dbReference type="AlphaFoldDB" id="A0A5J9WFZ9"/>
<proteinExistence type="predicted"/>
<name>A0A5J9WFZ9_9POAL</name>
<gene>
    <name evidence="1" type="ORF">EJB05_06821</name>
</gene>
<dbReference type="Gramene" id="TVU47229">
    <property type="protein sequence ID" value="TVU47229"/>
    <property type="gene ID" value="EJB05_06821"/>
</dbReference>
<dbReference type="EMBL" id="RWGY01000004">
    <property type="protein sequence ID" value="TVU47229.1"/>
    <property type="molecule type" value="Genomic_DNA"/>
</dbReference>
<evidence type="ECO:0000313" key="1">
    <source>
        <dbReference type="EMBL" id="TVU47229.1"/>
    </source>
</evidence>
<keyword evidence="2" id="KW-1185">Reference proteome</keyword>
<reference evidence="1 2" key="1">
    <citation type="journal article" date="2019" name="Sci. Rep.">
        <title>A high-quality genome of Eragrostis curvula grass provides insights into Poaceae evolution and supports new strategies to enhance forage quality.</title>
        <authorList>
            <person name="Carballo J."/>
            <person name="Santos B.A.C.M."/>
            <person name="Zappacosta D."/>
            <person name="Garbus I."/>
            <person name="Selva J.P."/>
            <person name="Gallo C.A."/>
            <person name="Diaz A."/>
            <person name="Albertini E."/>
            <person name="Caccamo M."/>
            <person name="Echenique V."/>
        </authorList>
    </citation>
    <scope>NUCLEOTIDE SEQUENCE [LARGE SCALE GENOMIC DNA]</scope>
    <source>
        <strain evidence="2">cv. Victoria</strain>
        <tissue evidence="1">Leaf</tissue>
    </source>
</reference>